<keyword evidence="1" id="KW-0732">Signal</keyword>
<gene>
    <name evidence="1" type="primary">bamE</name>
    <name evidence="3" type="ORF">WM2015_1837</name>
</gene>
<dbReference type="Pfam" id="PF04355">
    <property type="entry name" value="BamE"/>
    <property type="match status" value="1"/>
</dbReference>
<dbReference type="GO" id="GO:1990063">
    <property type="term" value="C:Bam protein complex"/>
    <property type="evidence" value="ECO:0007669"/>
    <property type="project" value="TreeGrafter"/>
</dbReference>
<keyword evidence="1" id="KW-0449">Lipoprotein</keyword>
<dbReference type="STRING" id="1579979.WM2015_1837"/>
<dbReference type="Gene3D" id="3.30.1450.10">
    <property type="match status" value="1"/>
</dbReference>
<sequence length="132" mass="14898">MRPLLYLILAFSLAACNLVYKQDIQQGNVLDEDDVAQLELGMTKRQVAVLLGSPSIASPFHASRWDYMNTYSRRGATPNKRVLTLIFDRVDRLEAIEGSYLDQDSVAAQALRELQQPSDTPIQDMESIRQDP</sequence>
<dbReference type="PANTHER" id="PTHR37482">
    <property type="entry name" value="OUTER MEMBRANE PROTEIN ASSEMBLY FACTOR BAME"/>
    <property type="match status" value="1"/>
</dbReference>
<dbReference type="GO" id="GO:0030674">
    <property type="term" value="F:protein-macromolecule adaptor activity"/>
    <property type="evidence" value="ECO:0007669"/>
    <property type="project" value="TreeGrafter"/>
</dbReference>
<comment type="similarity">
    <text evidence="1">Belongs to the BamE family.</text>
</comment>
<proteinExistence type="inferred from homology"/>
<protein>
    <recommendedName>
        <fullName evidence="1">Outer membrane protein assembly factor BamE</fullName>
    </recommendedName>
</protein>
<dbReference type="PROSITE" id="PS51257">
    <property type="entry name" value="PROKAR_LIPOPROTEIN"/>
    <property type="match status" value="1"/>
</dbReference>
<dbReference type="RefSeq" id="WP_049725786.1">
    <property type="nucleotide sequence ID" value="NZ_CP012154.1"/>
</dbReference>
<keyword evidence="1" id="KW-0564">Palmitate</keyword>
<dbReference type="InterPro" id="IPR007450">
    <property type="entry name" value="BamE_dom"/>
</dbReference>
<name>A0A0K0XWZ6_9GAMM</name>
<dbReference type="PANTHER" id="PTHR37482:SF1">
    <property type="entry name" value="OUTER MEMBRANE PROTEIN ASSEMBLY FACTOR BAME"/>
    <property type="match status" value="1"/>
</dbReference>
<evidence type="ECO:0000313" key="3">
    <source>
        <dbReference type="EMBL" id="AKS42204.1"/>
    </source>
</evidence>
<comment type="subunit">
    <text evidence="1">Part of the Bam complex.</text>
</comment>
<comment type="subcellular location">
    <subcellularLocation>
        <location evidence="1">Cell outer membrane</location>
        <topology evidence="1">Lipid-anchor</topology>
    </subcellularLocation>
</comment>
<comment type="function">
    <text evidence="1">Part of the outer membrane protein assembly complex, which is involved in assembly and insertion of beta-barrel proteins into the outer membrane.</text>
</comment>
<dbReference type="Proteomes" id="UP000066624">
    <property type="component" value="Chromosome"/>
</dbReference>
<dbReference type="AlphaFoldDB" id="A0A0K0XWZ6"/>
<reference evidence="3 4" key="1">
    <citation type="submission" date="2015-07" db="EMBL/GenBank/DDBJ databases">
        <authorList>
            <person name="Noorani M."/>
        </authorList>
    </citation>
    <scope>NUCLEOTIDE SEQUENCE [LARGE SCALE GENOMIC DNA]</scope>
    <source>
        <strain evidence="3 4">KCTC 42284</strain>
    </source>
</reference>
<dbReference type="GO" id="GO:0043165">
    <property type="term" value="P:Gram-negative-bacterium-type cell outer membrane assembly"/>
    <property type="evidence" value="ECO:0007669"/>
    <property type="project" value="UniProtKB-UniRule"/>
</dbReference>
<accession>A0A0K0XWZ6</accession>
<dbReference type="HAMAP" id="MF_00925">
    <property type="entry name" value="OM_assembly_BamE"/>
    <property type="match status" value="1"/>
</dbReference>
<evidence type="ECO:0000313" key="4">
    <source>
        <dbReference type="Proteomes" id="UP000066624"/>
    </source>
</evidence>
<dbReference type="KEGG" id="wma:WM2015_1837"/>
<keyword evidence="1" id="KW-0472">Membrane</keyword>
<dbReference type="GO" id="GO:0051205">
    <property type="term" value="P:protein insertion into membrane"/>
    <property type="evidence" value="ECO:0007669"/>
    <property type="project" value="UniProtKB-UniRule"/>
</dbReference>
<organism evidence="3 4">
    <name type="scientific">Wenzhouxiangella marina</name>
    <dbReference type="NCBI Taxonomy" id="1579979"/>
    <lineage>
        <taxon>Bacteria</taxon>
        <taxon>Pseudomonadati</taxon>
        <taxon>Pseudomonadota</taxon>
        <taxon>Gammaproteobacteria</taxon>
        <taxon>Chromatiales</taxon>
        <taxon>Wenzhouxiangellaceae</taxon>
        <taxon>Wenzhouxiangella</taxon>
    </lineage>
</organism>
<keyword evidence="4" id="KW-1185">Reference proteome</keyword>
<evidence type="ECO:0000259" key="2">
    <source>
        <dbReference type="Pfam" id="PF04355"/>
    </source>
</evidence>
<keyword evidence="1" id="KW-0998">Cell outer membrane</keyword>
<dbReference type="OrthoDB" id="9808250at2"/>
<feature type="domain" description="Outer membrane protein assembly factor BamE" evidence="2">
    <location>
        <begin position="27"/>
        <end position="95"/>
    </location>
</feature>
<dbReference type="InterPro" id="IPR026592">
    <property type="entry name" value="BamE"/>
</dbReference>
<dbReference type="EMBL" id="CP012154">
    <property type="protein sequence ID" value="AKS42204.1"/>
    <property type="molecule type" value="Genomic_DNA"/>
</dbReference>
<evidence type="ECO:0000256" key="1">
    <source>
        <dbReference type="HAMAP-Rule" id="MF_00925"/>
    </source>
</evidence>
<dbReference type="InterPro" id="IPR037873">
    <property type="entry name" value="BamE-like"/>
</dbReference>